<dbReference type="AlphaFoldDB" id="A0A3M9XWH4"/>
<dbReference type="RefSeq" id="XP_028490393.1">
    <property type="nucleotide sequence ID" value="XM_028638252.1"/>
</dbReference>
<keyword evidence="1" id="KW-0732">Signal</keyword>
<dbReference type="EMBL" id="RBVV01000225">
    <property type="protein sequence ID" value="RNJ52235.1"/>
    <property type="molecule type" value="Genomic_DNA"/>
</dbReference>
<dbReference type="GeneID" id="39607765"/>
<evidence type="ECO:0000313" key="3">
    <source>
        <dbReference type="Proteomes" id="UP000267145"/>
    </source>
</evidence>
<organism evidence="2 3">
    <name type="scientific">Verticillium nonalfalfae</name>
    <dbReference type="NCBI Taxonomy" id="1051616"/>
    <lineage>
        <taxon>Eukaryota</taxon>
        <taxon>Fungi</taxon>
        <taxon>Dikarya</taxon>
        <taxon>Ascomycota</taxon>
        <taxon>Pezizomycotina</taxon>
        <taxon>Sordariomycetes</taxon>
        <taxon>Hypocreomycetidae</taxon>
        <taxon>Glomerellales</taxon>
        <taxon>Plectosphaerellaceae</taxon>
        <taxon>Verticillium</taxon>
    </lineage>
</organism>
<keyword evidence="3" id="KW-1185">Reference proteome</keyword>
<reference evidence="2 3" key="1">
    <citation type="submission" date="2018-10" db="EMBL/GenBank/DDBJ databases">
        <title>Genome sequence of Verticillium nonalfalfae VnAa140.</title>
        <authorList>
            <person name="Stajich J.E."/>
            <person name="Kasson M.T."/>
        </authorList>
    </citation>
    <scope>NUCLEOTIDE SEQUENCE [LARGE SCALE GENOMIC DNA]</scope>
    <source>
        <strain evidence="2 3">VnAa140</strain>
    </source>
</reference>
<protein>
    <submittedName>
        <fullName evidence="2">Uncharacterized protein</fullName>
    </submittedName>
</protein>
<gene>
    <name evidence="2" type="ORF">D7B24_004076</name>
</gene>
<proteinExistence type="predicted"/>
<feature type="chain" id="PRO_5018147119" evidence="1">
    <location>
        <begin position="21"/>
        <end position="116"/>
    </location>
</feature>
<comment type="caution">
    <text evidence="2">The sequence shown here is derived from an EMBL/GenBank/DDBJ whole genome shotgun (WGS) entry which is preliminary data.</text>
</comment>
<sequence>MKATTLFSAIFLPALAMAQGEDDKDDKYDTSTTTATVTLTQTIMLAKVVETATWTATRNATITSEIPSATSDIVSVSTTSSAPAQVTSSNENAGQALSVSNMVMAGIAGLAALSLM</sequence>
<feature type="signal peptide" evidence="1">
    <location>
        <begin position="1"/>
        <end position="20"/>
    </location>
</feature>
<dbReference type="Proteomes" id="UP000267145">
    <property type="component" value="Unassembled WGS sequence"/>
</dbReference>
<name>A0A3M9XWH4_9PEZI</name>
<accession>A0A3M9XWH4</accession>
<evidence type="ECO:0000256" key="1">
    <source>
        <dbReference type="SAM" id="SignalP"/>
    </source>
</evidence>
<evidence type="ECO:0000313" key="2">
    <source>
        <dbReference type="EMBL" id="RNJ52235.1"/>
    </source>
</evidence>